<dbReference type="EMBL" id="CANHGI010000004">
    <property type="protein sequence ID" value="CAI5448976.1"/>
    <property type="molecule type" value="Genomic_DNA"/>
</dbReference>
<keyword evidence="2" id="KW-0812">Transmembrane</keyword>
<keyword evidence="2" id="KW-0472">Membrane</keyword>
<reference evidence="3" key="1">
    <citation type="submission" date="2022-11" db="EMBL/GenBank/DDBJ databases">
        <authorList>
            <person name="Kikuchi T."/>
        </authorList>
    </citation>
    <scope>NUCLEOTIDE SEQUENCE</scope>
    <source>
        <strain evidence="3">PS1010</strain>
    </source>
</reference>
<feature type="region of interest" description="Disordered" evidence="1">
    <location>
        <begin position="1"/>
        <end position="27"/>
    </location>
</feature>
<feature type="transmembrane region" description="Helical" evidence="2">
    <location>
        <begin position="50"/>
        <end position="71"/>
    </location>
</feature>
<comment type="caution">
    <text evidence="3">The sequence shown here is derived from an EMBL/GenBank/DDBJ whole genome shotgun (WGS) entry which is preliminary data.</text>
</comment>
<evidence type="ECO:0000313" key="4">
    <source>
        <dbReference type="Proteomes" id="UP001152747"/>
    </source>
</evidence>
<dbReference type="AlphaFoldDB" id="A0A9P1N5Q0"/>
<sequence>MSVPAPHPPGNENSPAPNGYGGLMPKDCPPQVYPPSIESLMAKTKGSRTCSLIGVIASSLLFLIVGSLSILSRTSTTIAILSPP</sequence>
<evidence type="ECO:0000313" key="3">
    <source>
        <dbReference type="EMBL" id="CAI5448976.1"/>
    </source>
</evidence>
<keyword evidence="4" id="KW-1185">Reference proteome</keyword>
<proteinExistence type="predicted"/>
<name>A0A9P1N5Q0_9PELO</name>
<dbReference type="Proteomes" id="UP001152747">
    <property type="component" value="Unassembled WGS sequence"/>
</dbReference>
<keyword evidence="2" id="KW-1133">Transmembrane helix</keyword>
<protein>
    <submittedName>
        <fullName evidence="3">Uncharacterized protein</fullName>
    </submittedName>
</protein>
<evidence type="ECO:0000256" key="2">
    <source>
        <dbReference type="SAM" id="Phobius"/>
    </source>
</evidence>
<evidence type="ECO:0000256" key="1">
    <source>
        <dbReference type="SAM" id="MobiDB-lite"/>
    </source>
</evidence>
<gene>
    <name evidence="3" type="ORF">CAMP_LOCUS11613</name>
</gene>
<organism evidence="3 4">
    <name type="scientific">Caenorhabditis angaria</name>
    <dbReference type="NCBI Taxonomy" id="860376"/>
    <lineage>
        <taxon>Eukaryota</taxon>
        <taxon>Metazoa</taxon>
        <taxon>Ecdysozoa</taxon>
        <taxon>Nematoda</taxon>
        <taxon>Chromadorea</taxon>
        <taxon>Rhabditida</taxon>
        <taxon>Rhabditina</taxon>
        <taxon>Rhabditomorpha</taxon>
        <taxon>Rhabditoidea</taxon>
        <taxon>Rhabditidae</taxon>
        <taxon>Peloderinae</taxon>
        <taxon>Caenorhabditis</taxon>
    </lineage>
</organism>
<accession>A0A9P1N5Q0</accession>